<dbReference type="GO" id="GO:0005245">
    <property type="term" value="F:voltage-gated calcium channel activity"/>
    <property type="evidence" value="ECO:0007669"/>
    <property type="project" value="TreeGrafter"/>
</dbReference>
<keyword evidence="3" id="KW-0109">Calcium transport</keyword>
<dbReference type="InterPro" id="IPR013608">
    <property type="entry name" value="VWA_N"/>
</dbReference>
<dbReference type="SUPFAM" id="SSF53300">
    <property type="entry name" value="vWA-like"/>
    <property type="match status" value="1"/>
</dbReference>
<keyword evidence="12" id="KW-0472">Membrane</keyword>
<keyword evidence="7 16" id="KW-0732">Signal</keyword>
<name>A0AAW1NJ68_POPJA</name>
<dbReference type="Pfam" id="PF08399">
    <property type="entry name" value="VWA_N"/>
    <property type="match status" value="1"/>
</dbReference>
<keyword evidence="14" id="KW-0325">Glycoprotein</keyword>
<proteinExistence type="predicted"/>
<dbReference type="GO" id="GO:0005891">
    <property type="term" value="C:voltage-gated calcium channel complex"/>
    <property type="evidence" value="ECO:0007669"/>
    <property type="project" value="TreeGrafter"/>
</dbReference>
<sequence length="1231" mass="141191">MFVVMMLGFYFLFATRRDQFPGGFVFLLWTSTCFPSVILEQDEDIPHNEVKNWALKFGVDLWEYGRQLTRMNELQRKYHEVDIDVVRKDGLILIREMAAEIKNMMDFKMSAVMRIMDIAEQAALAPQTDNAQNVKYYDARRLNIFDPNGKLVRRSREMLLTTNPHFDYLPVNTTFTSVLTPNFIDDNDPDVLNAIQWSEHLDPIFINNYESDPTLSWQYFGSSTGFLRRYPAIAWPPEEMSFVSWGSTEPRSVYDFRRSTWYVSAATSPKDMMILIDVSNTMSSEKLHIAIETTRAILDTLSNNDFVNVLKIGATTEETIHCFKDVLAQANNDNKRWLKDSVKALKTDSVANFTSAFIKAFEILQKYNRTGQGCQCNQLIMLITSGPFSSNHKIIQKYNWPHKPVRIFTYLVGSDSNSVNELHKIACDNKGYYTRVSKASEADEKILHYTKVLSRPMVMYQNDHPIQWTPVFLGRKVYAESFSSNNNNNPGQLMTSVTTPVFDRRNHSVRAANVLGVVGTDVSIEEIKKLIPPYKLGVNGYSYIVNNNGHVLYHPNLRPVYSNKEYEETLQPTYISVDLSELELIENENGPRENHSVLLDLRHDMIDQKEGETEMNVKIQYDNMKRVTTRRHKYFYNPIEGTPFSLGLALPEGYGMYELVAEQEIKHSQKNVEDYFKGNNWRVHPDWVYCEYTSRSLEEQSFRSAEERVLHFLSRSRRPGWKWMSLRPRSPLQHHPINKQDKDAYYCDKTLLQSLVLDAMVTEELDRHSSRPSHAEDNHPIATLLVLLQSQGFQMFGLTLSFVATRSGLLRWTDHDSKPAETANHQPHFSQTNVKAIDEVWYKRAVDQHAIEPESFVFSVPFDIGSSGKPLIMATHAVFVEHKGHRAPAAVVGLVYQHSVLASHFINITSACTGSAACKKTCFSDELDCYILDNNGFIIMSENPENTGKFFGQVDGTIMDSLVQDKIFNKVVLYDYQGSCINKRNYYSKAASKFWYSSKYVLRLLTHLVLVWISLFDYVFGMTRSYVRETDAAYDYETSYKNYNIDTEVIDEQDFVMPHYTTYTNNPLYISDSGIDTTTVDDIDISEMGIRPCDRKIDLYVLQPDKLNASGQNNPLKGKLTNCHVTGCERPFSVQKVPHSNLILLVVDTLCPCGSKQLSINPQEITYDNNANGGCLHKPKDSLYRRRPPKCINYHPEEIEIPVCGSASSNEVNNIVAFLVFILLVLFVQLS</sequence>
<dbReference type="Gene3D" id="3.30.450.20">
    <property type="entry name" value="PAS domain"/>
    <property type="match status" value="1"/>
</dbReference>
<keyword evidence="5" id="KW-0812">Transmembrane</keyword>
<keyword evidence="13" id="KW-1015">Disulfide bond</keyword>
<dbReference type="FunFam" id="3.30.450.20:FF:000057">
    <property type="entry name" value="Voltage-dependent calcium channel subunit alpha-2/delta-4"/>
    <property type="match status" value="1"/>
</dbReference>
<reference evidence="18 19" key="1">
    <citation type="journal article" date="2024" name="BMC Genomics">
        <title>De novo assembly and annotation of Popillia japonica's genome with initial clues to its potential as an invasive pest.</title>
        <authorList>
            <person name="Cucini C."/>
            <person name="Boschi S."/>
            <person name="Funari R."/>
            <person name="Cardaioli E."/>
            <person name="Iannotti N."/>
            <person name="Marturano G."/>
            <person name="Paoli F."/>
            <person name="Bruttini M."/>
            <person name="Carapelli A."/>
            <person name="Frati F."/>
            <person name="Nardi F."/>
        </authorList>
    </citation>
    <scope>NUCLEOTIDE SEQUENCE [LARGE SCALE GENOMIC DNA]</scope>
    <source>
        <strain evidence="18">DMR45628</strain>
    </source>
</reference>
<evidence type="ECO:0000256" key="7">
    <source>
        <dbReference type="ARBA" id="ARBA00022729"/>
    </source>
</evidence>
<dbReference type="AlphaFoldDB" id="A0AAW1NJ68"/>
<dbReference type="PANTHER" id="PTHR10166:SF37">
    <property type="entry name" value="STOLID, ISOFORM H"/>
    <property type="match status" value="1"/>
</dbReference>
<keyword evidence="8" id="KW-0106">Calcium</keyword>
<dbReference type="SMART" id="SM00327">
    <property type="entry name" value="VWA"/>
    <property type="match status" value="1"/>
</dbReference>
<evidence type="ECO:0000256" key="2">
    <source>
        <dbReference type="ARBA" id="ARBA00022448"/>
    </source>
</evidence>
<dbReference type="Pfam" id="PF13768">
    <property type="entry name" value="VWA_3"/>
    <property type="match status" value="1"/>
</dbReference>
<keyword evidence="9" id="KW-0851">Voltage-gated channel</keyword>
<evidence type="ECO:0000256" key="13">
    <source>
        <dbReference type="ARBA" id="ARBA00023157"/>
    </source>
</evidence>
<evidence type="ECO:0000256" key="1">
    <source>
        <dbReference type="ARBA" id="ARBA00004479"/>
    </source>
</evidence>
<dbReference type="InterPro" id="IPR051173">
    <property type="entry name" value="Ca_channel_alpha-2/delta"/>
</dbReference>
<keyword evidence="19" id="KW-1185">Reference proteome</keyword>
<evidence type="ECO:0000256" key="6">
    <source>
        <dbReference type="ARBA" id="ARBA00022723"/>
    </source>
</evidence>
<organism evidence="18 19">
    <name type="scientific">Popillia japonica</name>
    <name type="common">Japanese beetle</name>
    <dbReference type="NCBI Taxonomy" id="7064"/>
    <lineage>
        <taxon>Eukaryota</taxon>
        <taxon>Metazoa</taxon>
        <taxon>Ecdysozoa</taxon>
        <taxon>Arthropoda</taxon>
        <taxon>Hexapoda</taxon>
        <taxon>Insecta</taxon>
        <taxon>Pterygota</taxon>
        <taxon>Neoptera</taxon>
        <taxon>Endopterygota</taxon>
        <taxon>Coleoptera</taxon>
        <taxon>Polyphaga</taxon>
        <taxon>Scarabaeiformia</taxon>
        <taxon>Scarabaeidae</taxon>
        <taxon>Rutelinae</taxon>
        <taxon>Popillia</taxon>
    </lineage>
</organism>
<dbReference type="GO" id="GO:0046872">
    <property type="term" value="F:metal ion binding"/>
    <property type="evidence" value="ECO:0007669"/>
    <property type="project" value="UniProtKB-KW"/>
</dbReference>
<dbReference type="EMBL" id="JASPKY010000003">
    <property type="protein sequence ID" value="KAK9758436.1"/>
    <property type="molecule type" value="Genomic_DNA"/>
</dbReference>
<dbReference type="CDD" id="cd12912">
    <property type="entry name" value="PDC2_MCP_like"/>
    <property type="match status" value="1"/>
</dbReference>
<feature type="chain" id="PRO_5043643214" evidence="16">
    <location>
        <begin position="18"/>
        <end position="1231"/>
    </location>
</feature>
<keyword evidence="6" id="KW-0479">Metal-binding</keyword>
<feature type="domain" description="VWFA" evidence="17">
    <location>
        <begin position="271"/>
        <end position="453"/>
    </location>
</feature>
<dbReference type="InterPro" id="IPR002035">
    <property type="entry name" value="VWF_A"/>
</dbReference>
<comment type="subcellular location">
    <subcellularLocation>
        <location evidence="1">Membrane</location>
        <topology evidence="1">Single-pass type I membrane protein</topology>
    </subcellularLocation>
</comment>
<dbReference type="FunFam" id="3.40.50.410:FF:000007">
    <property type="entry name" value="Calcium voltage-gated channel auxiliary subunit alpha2delta 3"/>
    <property type="match status" value="1"/>
</dbReference>
<dbReference type="InterPro" id="IPR036465">
    <property type="entry name" value="vWFA_dom_sf"/>
</dbReference>
<evidence type="ECO:0000256" key="12">
    <source>
        <dbReference type="ARBA" id="ARBA00023136"/>
    </source>
</evidence>
<dbReference type="Proteomes" id="UP001458880">
    <property type="component" value="Unassembled WGS sequence"/>
</dbReference>
<gene>
    <name evidence="18" type="ORF">QE152_g535</name>
</gene>
<dbReference type="Pfam" id="PF08473">
    <property type="entry name" value="VGCC_alpha2"/>
    <property type="match status" value="1"/>
</dbReference>
<evidence type="ECO:0000256" key="15">
    <source>
        <dbReference type="ARBA" id="ARBA00023303"/>
    </source>
</evidence>
<keyword evidence="15" id="KW-0407">Ion channel</keyword>
<keyword evidence="2" id="KW-0813">Transport</keyword>
<evidence type="ECO:0000256" key="10">
    <source>
        <dbReference type="ARBA" id="ARBA00022989"/>
    </source>
</evidence>
<evidence type="ECO:0000256" key="16">
    <source>
        <dbReference type="SAM" id="SignalP"/>
    </source>
</evidence>
<keyword evidence="11" id="KW-0406">Ion transport</keyword>
<evidence type="ECO:0000259" key="17">
    <source>
        <dbReference type="PROSITE" id="PS50234"/>
    </source>
</evidence>
<evidence type="ECO:0000313" key="19">
    <source>
        <dbReference type="Proteomes" id="UP001458880"/>
    </source>
</evidence>
<dbReference type="PROSITE" id="PS50234">
    <property type="entry name" value="VWFA"/>
    <property type="match status" value="1"/>
</dbReference>
<dbReference type="PANTHER" id="PTHR10166">
    <property type="entry name" value="VOLTAGE-DEPENDENT CALCIUM CHANNEL SUBUNIT ALPHA-2/DELTA-RELATED"/>
    <property type="match status" value="1"/>
</dbReference>
<evidence type="ECO:0000256" key="3">
    <source>
        <dbReference type="ARBA" id="ARBA00022568"/>
    </source>
</evidence>
<evidence type="ECO:0000256" key="11">
    <source>
        <dbReference type="ARBA" id="ARBA00023065"/>
    </source>
</evidence>
<dbReference type="InterPro" id="IPR013680">
    <property type="entry name" value="VDCC_a2/dsu"/>
</dbReference>
<keyword evidence="10" id="KW-1133">Transmembrane helix</keyword>
<accession>A0AAW1NJ68</accession>
<comment type="caution">
    <text evidence="18">The sequence shown here is derived from an EMBL/GenBank/DDBJ whole genome shotgun (WGS) entry which is preliminary data.</text>
</comment>
<protein>
    <submittedName>
        <fullName evidence="18">VWA N-terminal</fullName>
    </submittedName>
</protein>
<evidence type="ECO:0000256" key="5">
    <source>
        <dbReference type="ARBA" id="ARBA00022692"/>
    </source>
</evidence>
<evidence type="ECO:0000256" key="8">
    <source>
        <dbReference type="ARBA" id="ARBA00022837"/>
    </source>
</evidence>
<evidence type="ECO:0000256" key="14">
    <source>
        <dbReference type="ARBA" id="ARBA00023180"/>
    </source>
</evidence>
<dbReference type="Gene3D" id="3.40.50.410">
    <property type="entry name" value="von Willebrand factor, type A domain"/>
    <property type="match status" value="1"/>
</dbReference>
<evidence type="ECO:0000256" key="9">
    <source>
        <dbReference type="ARBA" id="ARBA00022882"/>
    </source>
</evidence>
<feature type="signal peptide" evidence="16">
    <location>
        <begin position="1"/>
        <end position="17"/>
    </location>
</feature>
<evidence type="ECO:0000256" key="4">
    <source>
        <dbReference type="ARBA" id="ARBA00022673"/>
    </source>
</evidence>
<evidence type="ECO:0000313" key="18">
    <source>
        <dbReference type="EMBL" id="KAK9758436.1"/>
    </source>
</evidence>
<keyword evidence="4" id="KW-0107">Calcium channel</keyword>